<name>T1KGD2_TETUR</name>
<organism evidence="1 2">
    <name type="scientific">Tetranychus urticae</name>
    <name type="common">Two-spotted spider mite</name>
    <dbReference type="NCBI Taxonomy" id="32264"/>
    <lineage>
        <taxon>Eukaryota</taxon>
        <taxon>Metazoa</taxon>
        <taxon>Ecdysozoa</taxon>
        <taxon>Arthropoda</taxon>
        <taxon>Chelicerata</taxon>
        <taxon>Arachnida</taxon>
        <taxon>Acari</taxon>
        <taxon>Acariformes</taxon>
        <taxon>Trombidiformes</taxon>
        <taxon>Prostigmata</taxon>
        <taxon>Eleutherengona</taxon>
        <taxon>Raphignathae</taxon>
        <taxon>Tetranychoidea</taxon>
        <taxon>Tetranychidae</taxon>
        <taxon>Tetranychus</taxon>
    </lineage>
</organism>
<reference evidence="2" key="1">
    <citation type="submission" date="2011-08" db="EMBL/GenBank/DDBJ databases">
        <authorList>
            <person name="Rombauts S."/>
        </authorList>
    </citation>
    <scope>NUCLEOTIDE SEQUENCE</scope>
    <source>
        <strain evidence="2">London</strain>
    </source>
</reference>
<evidence type="ECO:0000313" key="1">
    <source>
        <dbReference type="EnsemblMetazoa" id="tetur11g00390.1"/>
    </source>
</evidence>
<proteinExistence type="predicted"/>
<dbReference type="AlphaFoldDB" id="T1KGD2"/>
<protein>
    <submittedName>
        <fullName evidence="1">Uncharacterized protein</fullName>
    </submittedName>
</protein>
<accession>T1KGD2</accession>
<dbReference type="Proteomes" id="UP000015104">
    <property type="component" value="Unassembled WGS sequence"/>
</dbReference>
<keyword evidence="2" id="KW-1185">Reference proteome</keyword>
<dbReference type="EnsemblMetazoa" id="tetur11g00390.1">
    <property type="protein sequence ID" value="tetur11g00390.1"/>
    <property type="gene ID" value="tetur11g00390"/>
</dbReference>
<dbReference type="HOGENOM" id="CLU_3261147_0_0_1"/>
<evidence type="ECO:0000313" key="2">
    <source>
        <dbReference type="Proteomes" id="UP000015104"/>
    </source>
</evidence>
<reference evidence="1" key="2">
    <citation type="submission" date="2015-06" db="UniProtKB">
        <authorList>
            <consortium name="EnsemblMetazoa"/>
        </authorList>
    </citation>
    <scope>IDENTIFICATION</scope>
</reference>
<dbReference type="EMBL" id="CAEY01000065">
    <property type="status" value="NOT_ANNOTATED_CDS"/>
    <property type="molecule type" value="Genomic_DNA"/>
</dbReference>
<sequence>MLILIEKAQHLLCIKGTAFSFNWFPDPFLVHLRPNSGLALRG</sequence>